<keyword evidence="3" id="KW-1185">Reference proteome</keyword>
<evidence type="ECO:0000256" key="1">
    <source>
        <dbReference type="SAM" id="Phobius"/>
    </source>
</evidence>
<dbReference type="PaxDb" id="67767-A0A0J7NDW0"/>
<keyword evidence="1" id="KW-0472">Membrane</keyword>
<accession>A0A0J7NDW0</accession>
<keyword evidence="1" id="KW-0812">Transmembrane</keyword>
<dbReference type="EMBL" id="LBMM01006318">
    <property type="protein sequence ID" value="KMQ90705.1"/>
    <property type="molecule type" value="Genomic_DNA"/>
</dbReference>
<gene>
    <name evidence="2" type="ORF">RF55_9510</name>
</gene>
<dbReference type="AlphaFoldDB" id="A0A0J7NDW0"/>
<protein>
    <submittedName>
        <fullName evidence="2">Neurobeachin</fullName>
    </submittedName>
</protein>
<feature type="transmembrane region" description="Helical" evidence="1">
    <location>
        <begin position="76"/>
        <end position="99"/>
    </location>
</feature>
<proteinExistence type="predicted"/>
<evidence type="ECO:0000313" key="3">
    <source>
        <dbReference type="Proteomes" id="UP000036403"/>
    </source>
</evidence>
<evidence type="ECO:0000313" key="2">
    <source>
        <dbReference type="EMBL" id="KMQ90705.1"/>
    </source>
</evidence>
<name>A0A0J7NDW0_LASNI</name>
<sequence>MGMVVEKGGPYFHSGLTTCIHSSSQDLTLTPIRMSMPITTSTSTITSTRYRLPGTLIASHPLTIISRITITITTTIIRITITIIVIITIIITITTTITIRFKSISISPEISVIETPVLVCKVT</sequence>
<keyword evidence="1" id="KW-1133">Transmembrane helix</keyword>
<comment type="caution">
    <text evidence="2">The sequence shown here is derived from an EMBL/GenBank/DDBJ whole genome shotgun (WGS) entry which is preliminary data.</text>
</comment>
<organism evidence="2 3">
    <name type="scientific">Lasius niger</name>
    <name type="common">Black garden ant</name>
    <dbReference type="NCBI Taxonomy" id="67767"/>
    <lineage>
        <taxon>Eukaryota</taxon>
        <taxon>Metazoa</taxon>
        <taxon>Ecdysozoa</taxon>
        <taxon>Arthropoda</taxon>
        <taxon>Hexapoda</taxon>
        <taxon>Insecta</taxon>
        <taxon>Pterygota</taxon>
        <taxon>Neoptera</taxon>
        <taxon>Endopterygota</taxon>
        <taxon>Hymenoptera</taxon>
        <taxon>Apocrita</taxon>
        <taxon>Aculeata</taxon>
        <taxon>Formicoidea</taxon>
        <taxon>Formicidae</taxon>
        <taxon>Formicinae</taxon>
        <taxon>Lasius</taxon>
        <taxon>Lasius</taxon>
    </lineage>
</organism>
<dbReference type="Proteomes" id="UP000036403">
    <property type="component" value="Unassembled WGS sequence"/>
</dbReference>
<reference evidence="2 3" key="1">
    <citation type="submission" date="2015-04" db="EMBL/GenBank/DDBJ databases">
        <title>Lasius niger genome sequencing.</title>
        <authorList>
            <person name="Konorov E.A."/>
            <person name="Nikitin M.A."/>
            <person name="Kirill M.V."/>
            <person name="Chang P."/>
        </authorList>
    </citation>
    <scope>NUCLEOTIDE SEQUENCE [LARGE SCALE GENOMIC DNA]</scope>
    <source>
        <tissue evidence="2">Whole</tissue>
    </source>
</reference>